<proteinExistence type="predicted"/>
<protein>
    <submittedName>
        <fullName evidence="1">Uncharacterized protein</fullName>
    </submittedName>
</protein>
<dbReference type="Proteomes" id="UP001244207">
    <property type="component" value="Unassembled WGS sequence"/>
</dbReference>
<name>A0AAD8XDU6_GLOAC</name>
<comment type="caution">
    <text evidence="1">The sequence shown here is derived from an EMBL/GenBank/DDBJ whole genome shotgun (WGS) entry which is preliminary data.</text>
</comment>
<keyword evidence="2" id="KW-1185">Reference proteome</keyword>
<accession>A0AAD8XDU6</accession>
<dbReference type="AlphaFoldDB" id="A0AAD8XDU6"/>
<dbReference type="EMBL" id="JAHMHS010000076">
    <property type="protein sequence ID" value="KAK1722656.1"/>
    <property type="molecule type" value="Genomic_DNA"/>
</dbReference>
<evidence type="ECO:0000313" key="2">
    <source>
        <dbReference type="Proteomes" id="UP001244207"/>
    </source>
</evidence>
<dbReference type="GeneID" id="85386840"/>
<organism evidence="1 2">
    <name type="scientific">Glomerella acutata</name>
    <name type="common">Colletotrichum acutatum</name>
    <dbReference type="NCBI Taxonomy" id="27357"/>
    <lineage>
        <taxon>Eukaryota</taxon>
        <taxon>Fungi</taxon>
        <taxon>Dikarya</taxon>
        <taxon>Ascomycota</taxon>
        <taxon>Pezizomycotina</taxon>
        <taxon>Sordariomycetes</taxon>
        <taxon>Hypocreomycetidae</taxon>
        <taxon>Glomerellales</taxon>
        <taxon>Glomerellaceae</taxon>
        <taxon>Colletotrichum</taxon>
        <taxon>Colletotrichum acutatum species complex</taxon>
    </lineage>
</organism>
<dbReference type="RefSeq" id="XP_060362711.1">
    <property type="nucleotide sequence ID" value="XM_060502941.1"/>
</dbReference>
<sequence>MERRELLFKGVTEEVPPFRWIVLWAGTYSDCPGIFVLTPNPLPTQLSLGNVFLDKTNIFESLEWDLQQFSKWQSFWPDPRDRWL</sequence>
<gene>
    <name evidence="1" type="ORF">BDZ83DRAFT_414945</name>
</gene>
<evidence type="ECO:0000313" key="1">
    <source>
        <dbReference type="EMBL" id="KAK1722656.1"/>
    </source>
</evidence>
<reference evidence="1" key="1">
    <citation type="submission" date="2021-12" db="EMBL/GenBank/DDBJ databases">
        <title>Comparative genomics, transcriptomics and evolutionary studies reveal genomic signatures of adaptation to plant cell wall in hemibiotrophic fungi.</title>
        <authorList>
            <consortium name="DOE Joint Genome Institute"/>
            <person name="Baroncelli R."/>
            <person name="Diaz J.F."/>
            <person name="Benocci T."/>
            <person name="Peng M."/>
            <person name="Battaglia E."/>
            <person name="Haridas S."/>
            <person name="Andreopoulos W."/>
            <person name="Labutti K."/>
            <person name="Pangilinan J."/>
            <person name="Floch G.L."/>
            <person name="Makela M.R."/>
            <person name="Henrissat B."/>
            <person name="Grigoriev I.V."/>
            <person name="Crouch J.A."/>
            <person name="De Vries R.P."/>
            <person name="Sukno S.A."/>
            <person name="Thon M.R."/>
        </authorList>
    </citation>
    <scope>NUCLEOTIDE SEQUENCE</scope>
    <source>
        <strain evidence="1">CBS 112980</strain>
    </source>
</reference>